<dbReference type="GO" id="GO:0003723">
    <property type="term" value="F:RNA binding"/>
    <property type="evidence" value="ECO:0007669"/>
    <property type="project" value="UniProtKB-KW"/>
</dbReference>
<evidence type="ECO:0000313" key="3">
    <source>
        <dbReference type="EMBL" id="OGG65085.1"/>
    </source>
</evidence>
<dbReference type="STRING" id="1798494.A3C18_00145"/>
<proteinExistence type="predicted"/>
<gene>
    <name evidence="3" type="ORF">A3C18_00145</name>
</gene>
<sequence>MKLTMLSTDEVNAVIELHKRNPKEKKAQQILAREVTTLVHGEGEALNAEGVSQVLFGDAELSSLSKDSLETLRANAPSHEIAVGTNITDALVAAKLSSSKREARQFLEDNAVDLNGTVITDPKRELGGDDFYNGIALLKRGKRNITVLTLA</sequence>
<keyword evidence="1" id="KW-0694">RNA-binding</keyword>
<dbReference type="Pfam" id="PF22421">
    <property type="entry name" value="SYY_C-terminal"/>
    <property type="match status" value="1"/>
</dbReference>
<dbReference type="SUPFAM" id="SSF55174">
    <property type="entry name" value="Alpha-L RNA-binding motif"/>
    <property type="match status" value="1"/>
</dbReference>
<dbReference type="Gene3D" id="1.10.240.10">
    <property type="entry name" value="Tyrosyl-Transfer RNA Synthetase"/>
    <property type="match status" value="1"/>
</dbReference>
<dbReference type="InterPro" id="IPR036986">
    <property type="entry name" value="S4_RNA-bd_sf"/>
</dbReference>
<dbReference type="GO" id="GO:0043039">
    <property type="term" value="P:tRNA aminoacylation"/>
    <property type="evidence" value="ECO:0007669"/>
    <property type="project" value="TreeGrafter"/>
</dbReference>
<dbReference type="EMBL" id="MFLH01000002">
    <property type="protein sequence ID" value="OGG65085.1"/>
    <property type="molecule type" value="Genomic_DNA"/>
</dbReference>
<name>A0A1F6DUG1_9BACT</name>
<dbReference type="PANTHER" id="PTHR11766">
    <property type="entry name" value="TYROSYL-TRNA SYNTHETASE"/>
    <property type="match status" value="1"/>
</dbReference>
<evidence type="ECO:0000256" key="1">
    <source>
        <dbReference type="PROSITE-ProRule" id="PRU00182"/>
    </source>
</evidence>
<dbReference type="AlphaFoldDB" id="A0A1F6DUG1"/>
<dbReference type="PROSITE" id="PS50889">
    <property type="entry name" value="S4"/>
    <property type="match status" value="1"/>
</dbReference>
<dbReference type="Proteomes" id="UP000178328">
    <property type="component" value="Unassembled WGS sequence"/>
</dbReference>
<dbReference type="GO" id="GO:0004831">
    <property type="term" value="F:tyrosine-tRNA ligase activity"/>
    <property type="evidence" value="ECO:0007669"/>
    <property type="project" value="InterPro"/>
</dbReference>
<dbReference type="CDD" id="cd00165">
    <property type="entry name" value="S4"/>
    <property type="match status" value="1"/>
</dbReference>
<reference evidence="3 4" key="1">
    <citation type="journal article" date="2016" name="Nat. Commun.">
        <title>Thousands of microbial genomes shed light on interconnected biogeochemical processes in an aquifer system.</title>
        <authorList>
            <person name="Anantharaman K."/>
            <person name="Brown C.T."/>
            <person name="Hug L.A."/>
            <person name="Sharon I."/>
            <person name="Castelle C.J."/>
            <person name="Probst A.J."/>
            <person name="Thomas B.C."/>
            <person name="Singh A."/>
            <person name="Wilkins M.J."/>
            <person name="Karaoz U."/>
            <person name="Brodie E.L."/>
            <person name="Williams K.H."/>
            <person name="Hubbard S.S."/>
            <person name="Banfield J.F."/>
        </authorList>
    </citation>
    <scope>NUCLEOTIDE SEQUENCE [LARGE SCALE GENOMIC DNA]</scope>
</reference>
<comment type="caution">
    <text evidence="3">The sequence shown here is derived from an EMBL/GenBank/DDBJ whole genome shotgun (WGS) entry which is preliminary data.</text>
</comment>
<feature type="domain" description="Tyrosine--tRNA ligase SYY-like C-terminal" evidence="2">
    <location>
        <begin position="70"/>
        <end position="146"/>
    </location>
</feature>
<organism evidence="3 4">
    <name type="scientific">Candidatus Kaiserbacteria bacterium RIFCSPHIGHO2_02_FULL_54_11b</name>
    <dbReference type="NCBI Taxonomy" id="1798494"/>
    <lineage>
        <taxon>Bacteria</taxon>
        <taxon>Candidatus Kaiseribacteriota</taxon>
    </lineage>
</organism>
<dbReference type="GO" id="GO:0005829">
    <property type="term" value="C:cytosol"/>
    <property type="evidence" value="ECO:0007669"/>
    <property type="project" value="TreeGrafter"/>
</dbReference>
<dbReference type="InterPro" id="IPR024088">
    <property type="entry name" value="Tyr-tRNA-ligase_bac-type"/>
</dbReference>
<dbReference type="Gene3D" id="3.10.290.10">
    <property type="entry name" value="RNA-binding S4 domain"/>
    <property type="match status" value="1"/>
</dbReference>
<evidence type="ECO:0000259" key="2">
    <source>
        <dbReference type="Pfam" id="PF22421"/>
    </source>
</evidence>
<dbReference type="PANTHER" id="PTHR11766:SF0">
    <property type="entry name" value="TYROSINE--TRNA LIGASE, MITOCHONDRIAL"/>
    <property type="match status" value="1"/>
</dbReference>
<protein>
    <recommendedName>
        <fullName evidence="2">Tyrosine--tRNA ligase SYY-like C-terminal domain-containing protein</fullName>
    </recommendedName>
</protein>
<dbReference type="InterPro" id="IPR054608">
    <property type="entry name" value="SYY-like_C"/>
</dbReference>
<accession>A0A1F6DUG1</accession>
<evidence type="ECO:0000313" key="4">
    <source>
        <dbReference type="Proteomes" id="UP000178328"/>
    </source>
</evidence>